<dbReference type="InterPro" id="IPR002048">
    <property type="entry name" value="EF_hand_dom"/>
</dbReference>
<dbReference type="AlphaFoldDB" id="A0AA85IW76"/>
<dbReference type="PROSITE" id="PS00018">
    <property type="entry name" value="EF_HAND_1"/>
    <property type="match status" value="1"/>
</dbReference>
<feature type="domain" description="EF-hand" evidence="2">
    <location>
        <begin position="53"/>
        <end position="88"/>
    </location>
</feature>
<dbReference type="InterPro" id="IPR011992">
    <property type="entry name" value="EF-hand-dom_pair"/>
</dbReference>
<keyword evidence="1" id="KW-0106">Calcium</keyword>
<dbReference type="WBParaSite" id="TREG1_112590.1">
    <property type="protein sequence ID" value="TREG1_112590.1"/>
    <property type="gene ID" value="TREG1_112590"/>
</dbReference>
<dbReference type="InterPro" id="IPR018247">
    <property type="entry name" value="EF_Hand_1_Ca_BS"/>
</dbReference>
<dbReference type="GO" id="GO:0005509">
    <property type="term" value="F:calcium ion binding"/>
    <property type="evidence" value="ECO:0007669"/>
    <property type="project" value="InterPro"/>
</dbReference>
<reference evidence="4" key="2">
    <citation type="submission" date="2023-11" db="UniProtKB">
        <authorList>
            <consortium name="WormBaseParasite"/>
        </authorList>
    </citation>
    <scope>IDENTIFICATION</scope>
</reference>
<sequence length="121" mass="13819">MSVYPSISSIFFLAFTIVNGWSNCPLYKLMSTWHYLNSTWPHTTIYQLTHSSNKMDELRALFEAADVNHSGKLSSQELKKVLEGDFGCEIPKDKFDEFLKGTNLDGEGEWSIDDLVKLFTT</sequence>
<dbReference type="CDD" id="cd00051">
    <property type="entry name" value="EFh"/>
    <property type="match status" value="1"/>
</dbReference>
<protein>
    <recommendedName>
        <fullName evidence="2">EF-hand domain-containing protein</fullName>
    </recommendedName>
</protein>
<evidence type="ECO:0000313" key="3">
    <source>
        <dbReference type="Proteomes" id="UP000050795"/>
    </source>
</evidence>
<name>A0AA85IW76_TRIRE</name>
<evidence type="ECO:0000313" key="4">
    <source>
        <dbReference type="WBParaSite" id="TREG1_112590.1"/>
    </source>
</evidence>
<dbReference type="Pfam" id="PF13499">
    <property type="entry name" value="EF-hand_7"/>
    <property type="match status" value="1"/>
</dbReference>
<evidence type="ECO:0000256" key="1">
    <source>
        <dbReference type="ARBA" id="ARBA00022837"/>
    </source>
</evidence>
<dbReference type="SMART" id="SM00054">
    <property type="entry name" value="EFh"/>
    <property type="match status" value="1"/>
</dbReference>
<organism evidence="3 4">
    <name type="scientific">Trichobilharzia regenti</name>
    <name type="common">Nasal bird schistosome</name>
    <dbReference type="NCBI Taxonomy" id="157069"/>
    <lineage>
        <taxon>Eukaryota</taxon>
        <taxon>Metazoa</taxon>
        <taxon>Spiralia</taxon>
        <taxon>Lophotrochozoa</taxon>
        <taxon>Platyhelminthes</taxon>
        <taxon>Trematoda</taxon>
        <taxon>Digenea</taxon>
        <taxon>Strigeidida</taxon>
        <taxon>Schistosomatoidea</taxon>
        <taxon>Schistosomatidae</taxon>
        <taxon>Trichobilharzia</taxon>
    </lineage>
</organism>
<keyword evidence="3" id="KW-1185">Reference proteome</keyword>
<dbReference type="Gene3D" id="1.10.238.10">
    <property type="entry name" value="EF-hand"/>
    <property type="match status" value="1"/>
</dbReference>
<dbReference type="SUPFAM" id="SSF47473">
    <property type="entry name" value="EF-hand"/>
    <property type="match status" value="1"/>
</dbReference>
<dbReference type="PROSITE" id="PS50222">
    <property type="entry name" value="EF_HAND_2"/>
    <property type="match status" value="1"/>
</dbReference>
<dbReference type="Proteomes" id="UP000050795">
    <property type="component" value="Unassembled WGS sequence"/>
</dbReference>
<accession>A0AA85IW76</accession>
<reference evidence="3" key="1">
    <citation type="submission" date="2022-06" db="EMBL/GenBank/DDBJ databases">
        <authorList>
            <person name="Berger JAMES D."/>
            <person name="Berger JAMES D."/>
        </authorList>
    </citation>
    <scope>NUCLEOTIDE SEQUENCE [LARGE SCALE GENOMIC DNA]</scope>
</reference>
<evidence type="ECO:0000259" key="2">
    <source>
        <dbReference type="PROSITE" id="PS50222"/>
    </source>
</evidence>
<proteinExistence type="predicted"/>